<keyword evidence="1" id="KW-0175">Coiled coil</keyword>
<reference evidence="2" key="1">
    <citation type="submission" date="2015-04" db="EMBL/GenBank/DDBJ databases">
        <title>The genome sequence of the plant pathogenic Rhizarian Plasmodiophora brassicae reveals insights in its biotrophic life cycle and the origin of chitin synthesis.</title>
        <authorList>
            <person name="Schwelm A."/>
            <person name="Fogelqvist J."/>
            <person name="Knaust A."/>
            <person name="Julke S."/>
            <person name="Lilja T."/>
            <person name="Dhandapani V."/>
            <person name="Bonilla-Rosso G."/>
            <person name="Karlsson M."/>
            <person name="Shevchenko A."/>
            <person name="Choi S.R."/>
            <person name="Kim H.G."/>
            <person name="Park J.Y."/>
            <person name="Lim Y.P."/>
            <person name="Ludwig-Muller J."/>
            <person name="Dixelius C."/>
        </authorList>
    </citation>
    <scope>NUCLEOTIDE SEQUENCE</scope>
    <source>
        <tissue evidence="2">Potato root galls</tissue>
    </source>
</reference>
<sequence>GQGIFLYCDRIMAPQVSLHDNNTSPWQSPINPSLSTPTKLDGSFLSMSAAPSSSLFSIFAQDTLPFSDQSPIPPKMSASTPDDSLRSSLSIARADLNNSVFQIEHLRKFVMDLEQENARLLATNSELKQKSPQISSRFQNSIAKDSAKFTSQNDDVRNHELKDLREELLQCRQELHENKVRHRLEKISLEADRDSKARELIRVRQELEEINVVYKGKTRCLEQLQELHSNQSLLDGQNRNADQSKLVKLTEYVSKLRDALVTVNAALIKQQEQSKDLQLALDTSEKLLGKASEKNDVFQKELQSSKDEIVELLAHISELESKRLQAGGGSVHQVAKDYSDAVAVPSAQPEIQPARASTPTDQLNDVPITRVLAYRDVSTCTFSDSMESSIHPDALQEKLEALTLQVSAERALVIELRKHIHDMEEREKESEKLCDLLQSEIESSKRNATKSSSTTDAELVDLCMEECNELKKTNSQLIKEYQAMRKELSRKSEELHSLRVQLSQRQTPLQIPLSTIMSGEGTSDCSTIMNCSGDDRITLFSSSVSSPILRK</sequence>
<dbReference type="EMBL" id="HACM01009797">
    <property type="protein sequence ID" value="CRZ10239.1"/>
    <property type="molecule type" value="Transcribed_RNA"/>
</dbReference>
<feature type="non-terminal residue" evidence="2">
    <location>
        <position position="1"/>
    </location>
</feature>
<feature type="coiled-coil region" evidence="1">
    <location>
        <begin position="420"/>
        <end position="501"/>
    </location>
</feature>
<feature type="coiled-coil region" evidence="1">
    <location>
        <begin position="288"/>
        <end position="322"/>
    </location>
</feature>
<proteinExistence type="predicted"/>
<organism evidence="2">
    <name type="scientific">Spongospora subterranea</name>
    <dbReference type="NCBI Taxonomy" id="70186"/>
    <lineage>
        <taxon>Eukaryota</taxon>
        <taxon>Sar</taxon>
        <taxon>Rhizaria</taxon>
        <taxon>Endomyxa</taxon>
        <taxon>Phytomyxea</taxon>
        <taxon>Plasmodiophorida</taxon>
        <taxon>Plasmodiophoridae</taxon>
        <taxon>Spongospora</taxon>
    </lineage>
</organism>
<name>A0A0H5RNC4_9EUKA</name>
<dbReference type="AlphaFoldDB" id="A0A0H5RNC4"/>
<protein>
    <submittedName>
        <fullName evidence="2">Uncharacterized protein</fullName>
    </submittedName>
</protein>
<accession>A0A0H5RNC4</accession>
<evidence type="ECO:0000313" key="2">
    <source>
        <dbReference type="EMBL" id="CRZ10239.1"/>
    </source>
</evidence>
<evidence type="ECO:0000256" key="1">
    <source>
        <dbReference type="SAM" id="Coils"/>
    </source>
</evidence>